<reference evidence="3" key="1">
    <citation type="submission" date="2016-11" db="EMBL/GenBank/DDBJ databases">
        <authorList>
            <person name="Varghese N."/>
            <person name="Submissions S."/>
        </authorList>
    </citation>
    <scope>NUCLEOTIDE SEQUENCE [LARGE SCALE GENOMIC DNA]</scope>
    <source>
        <strain evidence="3">DSM 100564</strain>
    </source>
</reference>
<dbReference type="InterPro" id="IPR002725">
    <property type="entry name" value="YgjP-like_metallopeptidase"/>
</dbReference>
<gene>
    <name evidence="2" type="ORF">SAMN05444000_10987</name>
</gene>
<dbReference type="STRING" id="1470563.SAMN05444000_10987"/>
<dbReference type="AlphaFoldDB" id="A0A1M6JQ99"/>
<dbReference type="Gene3D" id="3.30.2010.10">
    <property type="entry name" value="Metalloproteases ('zincins'), catalytic domain"/>
    <property type="match status" value="1"/>
</dbReference>
<dbReference type="PANTHER" id="PTHR30399:SF1">
    <property type="entry name" value="UTP PYROPHOSPHATASE"/>
    <property type="match status" value="1"/>
</dbReference>
<dbReference type="Pfam" id="PF01863">
    <property type="entry name" value="YgjP-like"/>
    <property type="match status" value="1"/>
</dbReference>
<dbReference type="CDD" id="cd07344">
    <property type="entry name" value="M48_yhfN_like"/>
    <property type="match status" value="1"/>
</dbReference>
<organism evidence="2 3">
    <name type="scientific">Shimia gijangensis</name>
    <dbReference type="NCBI Taxonomy" id="1470563"/>
    <lineage>
        <taxon>Bacteria</taxon>
        <taxon>Pseudomonadati</taxon>
        <taxon>Pseudomonadota</taxon>
        <taxon>Alphaproteobacteria</taxon>
        <taxon>Rhodobacterales</taxon>
        <taxon>Roseobacteraceae</taxon>
    </lineage>
</organism>
<dbReference type="RefSeq" id="WP_073251996.1">
    <property type="nucleotide sequence ID" value="NZ_FQZQ01000009.1"/>
</dbReference>
<accession>A0A1M6JQ99</accession>
<feature type="domain" description="YgjP-like metallopeptidase" evidence="1">
    <location>
        <begin position="23"/>
        <end position="218"/>
    </location>
</feature>
<proteinExistence type="predicted"/>
<dbReference type="PANTHER" id="PTHR30399">
    <property type="entry name" value="UNCHARACTERIZED PROTEIN YGJP"/>
    <property type="match status" value="1"/>
</dbReference>
<evidence type="ECO:0000259" key="1">
    <source>
        <dbReference type="Pfam" id="PF01863"/>
    </source>
</evidence>
<dbReference type="InterPro" id="IPR053136">
    <property type="entry name" value="UTP_pyrophosphatase-like"/>
</dbReference>
<sequence length="230" mass="26272">MTQHFLPGNPPISITLRRSARARRISLRVSRLDGRVSLTLPKGVPEREGLAFVREKEAWVRGQLDQRPDRVRVALGIDLPVEGRLLRLRDGTGRSIRVQDGEMLVPGAADRTAARVQGFLKQIARERLAAASDRYAERLGRKYTRITLRDTRSRWGSCSSAGALMYSWRLVMAPAGVLEYVAAHEVAHLAEMNHSPAFWARVEDIHGPYLEQRRWLRKSGEELHRYRFED</sequence>
<dbReference type="EMBL" id="FQZQ01000009">
    <property type="protein sequence ID" value="SHJ48826.1"/>
    <property type="molecule type" value="Genomic_DNA"/>
</dbReference>
<dbReference type="OrthoDB" id="9795402at2"/>
<name>A0A1M6JQ99_9RHOB</name>
<evidence type="ECO:0000313" key="2">
    <source>
        <dbReference type="EMBL" id="SHJ48826.1"/>
    </source>
</evidence>
<evidence type="ECO:0000313" key="3">
    <source>
        <dbReference type="Proteomes" id="UP000183982"/>
    </source>
</evidence>
<dbReference type="Proteomes" id="UP000183982">
    <property type="component" value="Unassembled WGS sequence"/>
</dbReference>
<protein>
    <recommendedName>
        <fullName evidence="1">YgjP-like metallopeptidase domain-containing protein</fullName>
    </recommendedName>
</protein>
<keyword evidence="3" id="KW-1185">Reference proteome</keyword>